<proteinExistence type="predicted"/>
<evidence type="ECO:0000313" key="2">
    <source>
        <dbReference type="EMBL" id="KAK0493780.1"/>
    </source>
</evidence>
<feature type="transmembrane region" description="Helical" evidence="1">
    <location>
        <begin position="12"/>
        <end position="36"/>
    </location>
</feature>
<accession>A0AA39Q097</accession>
<keyword evidence="1" id="KW-0472">Membrane</keyword>
<dbReference type="EMBL" id="JAUEPU010000023">
    <property type="protein sequence ID" value="KAK0493780.1"/>
    <property type="molecule type" value="Genomic_DNA"/>
</dbReference>
<organism evidence="2 3">
    <name type="scientific">Armillaria luteobubalina</name>
    <dbReference type="NCBI Taxonomy" id="153913"/>
    <lineage>
        <taxon>Eukaryota</taxon>
        <taxon>Fungi</taxon>
        <taxon>Dikarya</taxon>
        <taxon>Basidiomycota</taxon>
        <taxon>Agaricomycotina</taxon>
        <taxon>Agaricomycetes</taxon>
        <taxon>Agaricomycetidae</taxon>
        <taxon>Agaricales</taxon>
        <taxon>Marasmiineae</taxon>
        <taxon>Physalacriaceae</taxon>
        <taxon>Armillaria</taxon>
    </lineage>
</organism>
<sequence length="254" mass="28603">MDSHCRPSRVVYCLITSLAFVSIVPTLWISLVLGIIPPDIAGVYEDWPLDPYRDQEFPNRTIMLDANVVSADILHTTMIVEWTLKYDTCNNDQSQYNCTEVNIFFDVDLSPSDPRYSNGPYNNSITTDPIIIWNGNFSYRFPTVCTELVISTTGPSYLGAYPFDMYFVNIVAYAQDVSTNTTVLLTLTGPYGLINSDLFTQYLWRNHFLHHNILTQQHNEIVVAPIGTVFAFTQLQASMPGAPEGFDFVGLLTA</sequence>
<keyword evidence="1" id="KW-0812">Transmembrane</keyword>
<name>A0AA39Q097_9AGAR</name>
<evidence type="ECO:0000256" key="1">
    <source>
        <dbReference type="SAM" id="Phobius"/>
    </source>
</evidence>
<gene>
    <name evidence="2" type="ORF">EDD18DRAFT_1107762</name>
</gene>
<protein>
    <submittedName>
        <fullName evidence="2">Uncharacterized protein</fullName>
    </submittedName>
</protein>
<keyword evidence="1" id="KW-1133">Transmembrane helix</keyword>
<comment type="caution">
    <text evidence="2">The sequence shown here is derived from an EMBL/GenBank/DDBJ whole genome shotgun (WGS) entry which is preliminary data.</text>
</comment>
<evidence type="ECO:0000313" key="3">
    <source>
        <dbReference type="Proteomes" id="UP001175228"/>
    </source>
</evidence>
<dbReference type="Proteomes" id="UP001175228">
    <property type="component" value="Unassembled WGS sequence"/>
</dbReference>
<dbReference type="AlphaFoldDB" id="A0AA39Q097"/>
<keyword evidence="3" id="KW-1185">Reference proteome</keyword>
<reference evidence="2" key="1">
    <citation type="submission" date="2023-06" db="EMBL/GenBank/DDBJ databases">
        <authorList>
            <consortium name="Lawrence Berkeley National Laboratory"/>
            <person name="Ahrendt S."/>
            <person name="Sahu N."/>
            <person name="Indic B."/>
            <person name="Wong-Bajracharya J."/>
            <person name="Merenyi Z."/>
            <person name="Ke H.-M."/>
            <person name="Monk M."/>
            <person name="Kocsube S."/>
            <person name="Drula E."/>
            <person name="Lipzen A."/>
            <person name="Balint B."/>
            <person name="Henrissat B."/>
            <person name="Andreopoulos B."/>
            <person name="Martin F.M."/>
            <person name="Harder C.B."/>
            <person name="Rigling D."/>
            <person name="Ford K.L."/>
            <person name="Foster G.D."/>
            <person name="Pangilinan J."/>
            <person name="Papanicolaou A."/>
            <person name="Barry K."/>
            <person name="LaButti K."/>
            <person name="Viragh M."/>
            <person name="Koriabine M."/>
            <person name="Yan M."/>
            <person name="Riley R."/>
            <person name="Champramary S."/>
            <person name="Plett K.L."/>
            <person name="Tsai I.J."/>
            <person name="Slot J."/>
            <person name="Sipos G."/>
            <person name="Plett J."/>
            <person name="Nagy L.G."/>
            <person name="Grigoriev I.V."/>
        </authorList>
    </citation>
    <scope>NUCLEOTIDE SEQUENCE</scope>
    <source>
        <strain evidence="2">HWK02</strain>
    </source>
</reference>